<sequence>MTVLLEDSVLIMDGAVKLYRRERSRKWQAAFQMDGQYIRISTGKSDLDEAKKAASDSYLEYKFRQKNGVPVVSKRFSDVAKLCIAEMNRQLESGVGEMVYRDYVIVLEKYLIPFFGKMHVTSVTYETLQKFARSREQQMGRERKASTLNTHNSALNRVFDESVARGFMNKTHVPTLINKGRDSERRPDFTQPEYASMIRKLPHWINKAQHPKSVHMRELLRD</sequence>
<dbReference type="EMBL" id="GU943152">
    <property type="protein sequence ID" value="ADD96632.1"/>
    <property type="molecule type" value="Genomic_DNA"/>
</dbReference>
<dbReference type="AlphaFoldDB" id="D6PLN1"/>
<dbReference type="PROSITE" id="PS51900">
    <property type="entry name" value="CB"/>
    <property type="match status" value="1"/>
</dbReference>
<protein>
    <submittedName>
        <fullName evidence="3">Site specific recombinase phage integrase family</fullName>
    </submittedName>
</protein>
<dbReference type="SUPFAM" id="SSF56349">
    <property type="entry name" value="DNA breaking-rejoining enzymes"/>
    <property type="match status" value="1"/>
</dbReference>
<organism evidence="3">
    <name type="scientific">uncultured organism MedDCM-OCT-S12-C71</name>
    <dbReference type="NCBI Taxonomy" id="743666"/>
    <lineage>
        <taxon>unclassified sequences</taxon>
        <taxon>environmental samples</taxon>
    </lineage>
</organism>
<evidence type="ECO:0000259" key="2">
    <source>
        <dbReference type="PROSITE" id="PS51900"/>
    </source>
</evidence>
<dbReference type="GO" id="GO:0003677">
    <property type="term" value="F:DNA binding"/>
    <property type="evidence" value="ECO:0007669"/>
    <property type="project" value="UniProtKB-KW"/>
</dbReference>
<evidence type="ECO:0000313" key="3">
    <source>
        <dbReference type="EMBL" id="ADD96632.1"/>
    </source>
</evidence>
<name>D6PLN1_9ZZZZ</name>
<dbReference type="InterPro" id="IPR011010">
    <property type="entry name" value="DNA_brk_join_enz"/>
</dbReference>
<proteinExistence type="predicted"/>
<evidence type="ECO:0000256" key="1">
    <source>
        <dbReference type="ARBA" id="ARBA00023125"/>
    </source>
</evidence>
<reference evidence="3" key="1">
    <citation type="journal article" date="2010" name="ISME J.">
        <title>Metagenome of the Mediterranean deep chlorophyll maximum studied by direct and fosmid library 454 pyrosequencing.</title>
        <authorList>
            <person name="Ghai R."/>
            <person name="Martin-Cuadrado A.B."/>
            <person name="Molto A.G."/>
            <person name="Heredia I.G."/>
            <person name="Cabrera R."/>
            <person name="Martin J."/>
            <person name="Verdu M."/>
            <person name="Deschamps P."/>
            <person name="Moreira D."/>
            <person name="Lopez-Garcia P."/>
            <person name="Mira A."/>
            <person name="Rodriguez-Valera F."/>
        </authorList>
    </citation>
    <scope>NUCLEOTIDE SEQUENCE</scope>
</reference>
<dbReference type="InterPro" id="IPR044068">
    <property type="entry name" value="CB"/>
</dbReference>
<keyword evidence="1" id="KW-0238">DNA-binding</keyword>
<feature type="domain" description="Core-binding (CB)" evidence="2">
    <location>
        <begin position="67"/>
        <end position="163"/>
    </location>
</feature>
<dbReference type="Gene3D" id="1.10.150.130">
    <property type="match status" value="1"/>
</dbReference>
<accession>D6PLN1</accession>
<dbReference type="InterPro" id="IPR010998">
    <property type="entry name" value="Integrase_recombinase_N"/>
</dbReference>